<feature type="transmembrane region" description="Helical" evidence="1">
    <location>
        <begin position="40"/>
        <end position="61"/>
    </location>
</feature>
<dbReference type="Proteomes" id="UP001501116">
    <property type="component" value="Unassembled WGS sequence"/>
</dbReference>
<reference evidence="2 3" key="1">
    <citation type="journal article" date="2019" name="Int. J. Syst. Evol. Microbiol.">
        <title>The Global Catalogue of Microorganisms (GCM) 10K type strain sequencing project: providing services to taxonomists for standard genome sequencing and annotation.</title>
        <authorList>
            <consortium name="The Broad Institute Genomics Platform"/>
            <consortium name="The Broad Institute Genome Sequencing Center for Infectious Disease"/>
            <person name="Wu L."/>
            <person name="Ma J."/>
        </authorList>
    </citation>
    <scope>NUCLEOTIDE SEQUENCE [LARGE SCALE GENOMIC DNA]</scope>
    <source>
        <strain evidence="2 3">JCM 14545</strain>
    </source>
</reference>
<keyword evidence="1" id="KW-0472">Membrane</keyword>
<sequence>MADTTGTPVETSASGYGDFPVPAWFALPQETPKVVVKADLLPAVTVLSTVGLLGIPLGWLWSRLAPPERFRVVSLTEKPVPLQLESWHHFDDLAVFALLGFGFGLFTGALLWLLRERRGPVVLVAGMLGGLVAGWLASLLGPGLFAGWVYPAPSPPALGDVVTQAPVLDTLWVLLTLPLGIALVYGVLAAWNGREDLGRRLG</sequence>
<gene>
    <name evidence="2" type="ORF">GCM10009754_67700</name>
</gene>
<feature type="transmembrane region" description="Helical" evidence="1">
    <location>
        <begin position="170"/>
        <end position="191"/>
    </location>
</feature>
<evidence type="ECO:0000313" key="2">
    <source>
        <dbReference type="EMBL" id="GAA1981376.1"/>
    </source>
</evidence>
<protein>
    <submittedName>
        <fullName evidence="2">DUF2567 domain-containing protein</fullName>
    </submittedName>
</protein>
<organism evidence="2 3">
    <name type="scientific">Amycolatopsis minnesotensis</name>
    <dbReference type="NCBI Taxonomy" id="337894"/>
    <lineage>
        <taxon>Bacteria</taxon>
        <taxon>Bacillati</taxon>
        <taxon>Actinomycetota</taxon>
        <taxon>Actinomycetes</taxon>
        <taxon>Pseudonocardiales</taxon>
        <taxon>Pseudonocardiaceae</taxon>
        <taxon>Amycolatopsis</taxon>
    </lineage>
</organism>
<keyword evidence="3" id="KW-1185">Reference proteome</keyword>
<comment type="caution">
    <text evidence="2">The sequence shown here is derived from an EMBL/GenBank/DDBJ whole genome shotgun (WGS) entry which is preliminary data.</text>
</comment>
<accession>A0ABN2S7G4</accession>
<feature type="transmembrane region" description="Helical" evidence="1">
    <location>
        <begin position="93"/>
        <end position="114"/>
    </location>
</feature>
<dbReference type="EMBL" id="BAAANN010000034">
    <property type="protein sequence ID" value="GAA1981376.1"/>
    <property type="molecule type" value="Genomic_DNA"/>
</dbReference>
<evidence type="ECO:0000313" key="3">
    <source>
        <dbReference type="Proteomes" id="UP001501116"/>
    </source>
</evidence>
<proteinExistence type="predicted"/>
<evidence type="ECO:0000256" key="1">
    <source>
        <dbReference type="SAM" id="Phobius"/>
    </source>
</evidence>
<dbReference type="RefSeq" id="WP_344428482.1">
    <property type="nucleotide sequence ID" value="NZ_BAAANN010000034.1"/>
</dbReference>
<feature type="transmembrane region" description="Helical" evidence="1">
    <location>
        <begin position="121"/>
        <end position="150"/>
    </location>
</feature>
<keyword evidence="1" id="KW-0812">Transmembrane</keyword>
<keyword evidence="1" id="KW-1133">Transmembrane helix</keyword>
<name>A0ABN2S7G4_9PSEU</name>